<organism evidence="2 3">
    <name type="scientific">Pseudonocardia adelaidensis</name>
    <dbReference type="NCBI Taxonomy" id="648754"/>
    <lineage>
        <taxon>Bacteria</taxon>
        <taxon>Bacillati</taxon>
        <taxon>Actinomycetota</taxon>
        <taxon>Actinomycetes</taxon>
        <taxon>Pseudonocardiales</taxon>
        <taxon>Pseudonocardiaceae</taxon>
        <taxon>Pseudonocardia</taxon>
    </lineage>
</organism>
<comment type="caution">
    <text evidence="2">The sequence shown here is derived from an EMBL/GenBank/DDBJ whole genome shotgun (WGS) entry which is preliminary data.</text>
</comment>
<accession>A0ABP9NX02</accession>
<evidence type="ECO:0000256" key="1">
    <source>
        <dbReference type="SAM" id="MobiDB-lite"/>
    </source>
</evidence>
<protein>
    <submittedName>
        <fullName evidence="2">Uncharacterized protein</fullName>
    </submittedName>
</protein>
<evidence type="ECO:0000313" key="3">
    <source>
        <dbReference type="Proteomes" id="UP001500804"/>
    </source>
</evidence>
<feature type="region of interest" description="Disordered" evidence="1">
    <location>
        <begin position="1"/>
        <end position="35"/>
    </location>
</feature>
<dbReference type="Proteomes" id="UP001500804">
    <property type="component" value="Unassembled WGS sequence"/>
</dbReference>
<gene>
    <name evidence="2" type="ORF">GCM10023320_57950</name>
</gene>
<name>A0ABP9NX02_9PSEU</name>
<sequence length="76" mass="8210">MSFPGLPVDGIHPGGTDADENLGGQWHGPGERLDGEHLATTETVLDDRTHGVDLFGHASSLARLENTRQWLEGHRA</sequence>
<reference evidence="3" key="1">
    <citation type="journal article" date="2019" name="Int. J. Syst. Evol. Microbiol.">
        <title>The Global Catalogue of Microorganisms (GCM) 10K type strain sequencing project: providing services to taxonomists for standard genome sequencing and annotation.</title>
        <authorList>
            <consortium name="The Broad Institute Genomics Platform"/>
            <consortium name="The Broad Institute Genome Sequencing Center for Infectious Disease"/>
            <person name="Wu L."/>
            <person name="Ma J."/>
        </authorList>
    </citation>
    <scope>NUCLEOTIDE SEQUENCE [LARGE SCALE GENOMIC DNA]</scope>
    <source>
        <strain evidence="3">JCM 18302</strain>
    </source>
</reference>
<dbReference type="EMBL" id="BAABJO010000026">
    <property type="protein sequence ID" value="GAA5132787.1"/>
    <property type="molecule type" value="Genomic_DNA"/>
</dbReference>
<keyword evidence="3" id="KW-1185">Reference proteome</keyword>
<evidence type="ECO:0000313" key="2">
    <source>
        <dbReference type="EMBL" id="GAA5132787.1"/>
    </source>
</evidence>
<proteinExistence type="predicted"/>